<keyword evidence="9" id="KW-1185">Reference proteome</keyword>
<dbReference type="RefSeq" id="WP_275710828.1">
    <property type="nucleotide sequence ID" value="NZ_JAKLTN010000002.1"/>
</dbReference>
<comment type="similarity">
    <text evidence="4">Belongs to the glycosyltransferase 104 family.</text>
</comment>
<gene>
    <name evidence="8" type="primary">earP</name>
    <name evidence="8" type="ORF">LZ012_11285</name>
</gene>
<evidence type="ECO:0000256" key="3">
    <source>
        <dbReference type="ARBA" id="ARBA00024303"/>
    </source>
</evidence>
<evidence type="ECO:0000313" key="9">
    <source>
        <dbReference type="Proteomes" id="UP001165384"/>
    </source>
</evidence>
<dbReference type="Proteomes" id="UP001165384">
    <property type="component" value="Unassembled WGS sequence"/>
</dbReference>
<keyword evidence="1" id="KW-0328">Glycosyltransferase</keyword>
<dbReference type="NCBIfam" id="TIGR03837">
    <property type="entry name" value="efp_Arg_rhamno"/>
    <property type="match status" value="1"/>
</dbReference>
<keyword evidence="8" id="KW-0251">Elongation factor</keyword>
<accession>A0ABS9K322</accession>
<reference evidence="8" key="1">
    <citation type="submission" date="2022-01" db="EMBL/GenBank/DDBJ databases">
        <authorList>
            <person name="Jo J.-H."/>
            <person name="Im W.-T."/>
        </authorList>
    </citation>
    <scope>NUCLEOTIDE SEQUENCE</scope>
    <source>
        <strain evidence="8">XY25</strain>
    </source>
</reference>
<dbReference type="InterPro" id="IPR016633">
    <property type="entry name" value="EarP"/>
</dbReference>
<comment type="caution">
    <text evidence="8">The sequence shown here is derived from an EMBL/GenBank/DDBJ whole genome shotgun (WGS) entry which is preliminary data.</text>
</comment>
<dbReference type="GO" id="GO:0003746">
    <property type="term" value="F:translation elongation factor activity"/>
    <property type="evidence" value="ECO:0007669"/>
    <property type="project" value="UniProtKB-KW"/>
</dbReference>
<dbReference type="EMBL" id="JAKLTN010000002">
    <property type="protein sequence ID" value="MCG2577579.1"/>
    <property type="molecule type" value="Genomic_DNA"/>
</dbReference>
<evidence type="ECO:0000313" key="8">
    <source>
        <dbReference type="EMBL" id="MCG2577579.1"/>
    </source>
</evidence>
<comment type="function">
    <text evidence="3">Protein-arginine rhamnosyltransferase that catalyzes the transfer of a single rhamnose to elongation factor P (EF-P) on 'Lys-32', a modification required for EF-P-dependent rescue of polyproline stalled ribosomes.</text>
</comment>
<name>A0ABS9K322_9RHOO</name>
<evidence type="ECO:0000256" key="5">
    <source>
        <dbReference type="ARBA" id="ARBA00024416"/>
    </source>
</evidence>
<evidence type="ECO:0000256" key="4">
    <source>
        <dbReference type="ARBA" id="ARBA00024346"/>
    </source>
</evidence>
<sequence>MAAMQLHWDIFCRVIDNYGDIGICWRLARQLVAEHGRHVRLWVDDLASLRPLCPAIDPSLGAQSAHGVEIRHWAQDIAAERSADVVIEAFACELPNSYLRTMAAATRKPCWINLEYLTAESWAEDCHGMASPHPTLPLTKYFFFPGFTTKAGGLLREAGLLSDRERYQKQTPPRDHLEISLFCYDTAPVGDLLAALANMAQPSVVHVPPGKPLAAVMQHLPGPGPWQHGKARIEPIPFLPLDDYDRLLWQSDINFIRGEDSFVRAQWAAKPFIWQIYQQDEDAHLVKLSAFLDRYCAGMGGEQAQAVNDMFTAWNGGEPELAQAFQHFVDHRQAIAEANHAWCEDLGSQDDLATALVNFCAAKV</sequence>
<evidence type="ECO:0000256" key="1">
    <source>
        <dbReference type="ARBA" id="ARBA00022676"/>
    </source>
</evidence>
<dbReference type="Pfam" id="PF10093">
    <property type="entry name" value="EarP"/>
    <property type="match status" value="1"/>
</dbReference>
<keyword evidence="2" id="KW-0808">Transferase</keyword>
<keyword evidence="8" id="KW-0648">Protein biosynthesis</keyword>
<evidence type="ECO:0000256" key="6">
    <source>
        <dbReference type="ARBA" id="ARBA00030025"/>
    </source>
</evidence>
<proteinExistence type="inferred from homology"/>
<comment type="catalytic activity">
    <reaction evidence="7">
        <text>dTDP-beta-L-rhamnose + L-arginyl-[protein] = N(omega)-(alpha-L-rhamnosyl)-L-arginyl-[protein] + dTDP + H(+)</text>
        <dbReference type="Rhea" id="RHEA:66692"/>
        <dbReference type="Rhea" id="RHEA-COMP:10532"/>
        <dbReference type="Rhea" id="RHEA-COMP:17096"/>
        <dbReference type="ChEBI" id="CHEBI:15378"/>
        <dbReference type="ChEBI" id="CHEBI:29965"/>
        <dbReference type="ChEBI" id="CHEBI:57510"/>
        <dbReference type="ChEBI" id="CHEBI:58369"/>
        <dbReference type="ChEBI" id="CHEBI:167445"/>
    </reaction>
    <physiologicalReaction direction="left-to-right" evidence="7">
        <dbReference type="Rhea" id="RHEA:66693"/>
    </physiologicalReaction>
</comment>
<protein>
    <recommendedName>
        <fullName evidence="5">Protein-arginine rhamnosyltransferase</fullName>
    </recommendedName>
    <alternativeName>
        <fullName evidence="6">EF-P arginine rhamnosyltransferase</fullName>
    </alternativeName>
</protein>
<organism evidence="8 9">
    <name type="scientific">Dechloromonas hankyongensis</name>
    <dbReference type="NCBI Taxonomy" id="2908002"/>
    <lineage>
        <taxon>Bacteria</taxon>
        <taxon>Pseudomonadati</taxon>
        <taxon>Pseudomonadota</taxon>
        <taxon>Betaproteobacteria</taxon>
        <taxon>Rhodocyclales</taxon>
        <taxon>Azonexaceae</taxon>
        <taxon>Dechloromonas</taxon>
    </lineage>
</organism>
<evidence type="ECO:0000256" key="7">
    <source>
        <dbReference type="ARBA" id="ARBA00048472"/>
    </source>
</evidence>
<evidence type="ECO:0000256" key="2">
    <source>
        <dbReference type="ARBA" id="ARBA00022679"/>
    </source>
</evidence>
<dbReference type="PIRSF" id="PIRSF015557">
    <property type="entry name" value="UCP015557"/>
    <property type="match status" value="1"/>
</dbReference>